<protein>
    <recommendedName>
        <fullName evidence="2">C2H2-type domain-containing protein</fullName>
    </recommendedName>
</protein>
<dbReference type="PROSITE" id="PS50157">
    <property type="entry name" value="ZINC_FINGER_C2H2_2"/>
    <property type="match status" value="1"/>
</dbReference>
<dbReference type="EMBL" id="MCFD01000004">
    <property type="protein sequence ID" value="ORX71343.1"/>
    <property type="molecule type" value="Genomic_DNA"/>
</dbReference>
<reference evidence="3 4" key="1">
    <citation type="submission" date="2016-07" db="EMBL/GenBank/DDBJ databases">
        <title>Pervasive Adenine N6-methylation of Active Genes in Fungi.</title>
        <authorList>
            <consortium name="DOE Joint Genome Institute"/>
            <person name="Mondo S.J."/>
            <person name="Dannebaum R.O."/>
            <person name="Kuo R.C."/>
            <person name="Labutti K."/>
            <person name="Haridas S."/>
            <person name="Kuo A."/>
            <person name="Salamov A."/>
            <person name="Ahrendt S.R."/>
            <person name="Lipzen A."/>
            <person name="Sullivan W."/>
            <person name="Andreopoulos W.B."/>
            <person name="Clum A."/>
            <person name="Lindquist E."/>
            <person name="Daum C."/>
            <person name="Ramamoorthy G.K."/>
            <person name="Gryganskyi A."/>
            <person name="Culley D."/>
            <person name="Magnuson J.K."/>
            <person name="James T.Y."/>
            <person name="O'Malley M.A."/>
            <person name="Stajich J.E."/>
            <person name="Spatafora J.W."/>
            <person name="Visel A."/>
            <person name="Grigoriev I.V."/>
        </authorList>
    </citation>
    <scope>NUCLEOTIDE SEQUENCE [LARGE SCALE GENOMIC DNA]</scope>
    <source>
        <strain evidence="3 4">ATCC 12442</strain>
    </source>
</reference>
<dbReference type="AlphaFoldDB" id="A0A1Y1WCS5"/>
<dbReference type="Proteomes" id="UP000193922">
    <property type="component" value="Unassembled WGS sequence"/>
</dbReference>
<evidence type="ECO:0000313" key="4">
    <source>
        <dbReference type="Proteomes" id="UP000193922"/>
    </source>
</evidence>
<dbReference type="OrthoDB" id="10457448at2759"/>
<evidence type="ECO:0000313" key="3">
    <source>
        <dbReference type="EMBL" id="ORX71343.1"/>
    </source>
</evidence>
<feature type="domain" description="C2H2-type" evidence="2">
    <location>
        <begin position="31"/>
        <end position="58"/>
    </location>
</feature>
<gene>
    <name evidence="3" type="ORF">DL89DRAFT_266356</name>
</gene>
<evidence type="ECO:0000256" key="1">
    <source>
        <dbReference type="PROSITE-ProRule" id="PRU00042"/>
    </source>
</evidence>
<keyword evidence="1" id="KW-0479">Metal-binding</keyword>
<dbReference type="GeneID" id="63803707"/>
<keyword evidence="4" id="KW-1185">Reference proteome</keyword>
<comment type="caution">
    <text evidence="3">The sequence shown here is derived from an EMBL/GenBank/DDBJ whole genome shotgun (WGS) entry which is preliminary data.</text>
</comment>
<proteinExistence type="predicted"/>
<keyword evidence="1" id="KW-0862">Zinc</keyword>
<dbReference type="SMART" id="SM00355">
    <property type="entry name" value="ZnF_C2H2"/>
    <property type="match status" value="2"/>
</dbReference>
<dbReference type="GO" id="GO:0008270">
    <property type="term" value="F:zinc ion binding"/>
    <property type="evidence" value="ECO:0007669"/>
    <property type="project" value="UniProtKB-KW"/>
</dbReference>
<dbReference type="InterPro" id="IPR013087">
    <property type="entry name" value="Znf_C2H2_type"/>
</dbReference>
<dbReference type="RefSeq" id="XP_040744858.1">
    <property type="nucleotide sequence ID" value="XM_040887059.1"/>
</dbReference>
<organism evidence="3 4">
    <name type="scientific">Linderina pennispora</name>
    <dbReference type="NCBI Taxonomy" id="61395"/>
    <lineage>
        <taxon>Eukaryota</taxon>
        <taxon>Fungi</taxon>
        <taxon>Fungi incertae sedis</taxon>
        <taxon>Zoopagomycota</taxon>
        <taxon>Kickxellomycotina</taxon>
        <taxon>Kickxellomycetes</taxon>
        <taxon>Kickxellales</taxon>
        <taxon>Kickxellaceae</taxon>
        <taxon>Linderina</taxon>
    </lineage>
</organism>
<accession>A0A1Y1WCS5</accession>
<name>A0A1Y1WCS5_9FUNG</name>
<dbReference type="PROSITE" id="PS00028">
    <property type="entry name" value="ZINC_FINGER_C2H2_1"/>
    <property type="match status" value="1"/>
</dbReference>
<keyword evidence="1" id="KW-0863">Zinc-finger</keyword>
<evidence type="ECO:0000259" key="2">
    <source>
        <dbReference type="PROSITE" id="PS50157"/>
    </source>
</evidence>
<sequence>MNYDHSSPYTSTGLSRKKYTHHSPAMPIRWYGCDECNLVFDGYHKLKRHRITHQSHTTYQFPITQEKRVLCLSPMLNSHKFRCGPCMAEAHSKRFRHVAGPSSPLTSQKKSDIGYIIHPAAAMSAHSPEMSSTSSAGSVFSDDLFRVGLSFHQPSGLLICHLCKRVVVNPRLREHFTLTASACQGTTTFIAARLYLRSFPRKVYNIKTAKEWIESLNGQAIEKIPGFPVTSVSKCAICGYLCKSGTLKDHFTKAHRGTPSAPHTQITIAQQLFSTIMLPKYVEVRHDPDMAPP</sequence>